<evidence type="ECO:0000256" key="4">
    <source>
        <dbReference type="ARBA" id="ARBA00023002"/>
    </source>
</evidence>
<dbReference type="InterPro" id="IPR050346">
    <property type="entry name" value="FMO-like"/>
</dbReference>
<dbReference type="SUPFAM" id="SSF51905">
    <property type="entry name" value="FAD/NAD(P)-binding domain"/>
    <property type="match status" value="1"/>
</dbReference>
<comment type="caution">
    <text evidence="5">The sequence shown here is derived from an EMBL/GenBank/DDBJ whole genome shotgun (WGS) entry which is preliminary data.</text>
</comment>
<dbReference type="AlphaFoldDB" id="A0A8H4UL64"/>
<reference evidence="5" key="1">
    <citation type="journal article" date="2020" name="BMC Genomics">
        <title>Correction to: Identification and distribution of gene clusters required for synthesis of sphingolipid metabolism inhibitors in diverse species of the filamentous fungus Fusarium.</title>
        <authorList>
            <person name="Kim H.S."/>
            <person name="Lohmar J.M."/>
            <person name="Busman M."/>
            <person name="Brown D.W."/>
            <person name="Naumann T.A."/>
            <person name="Divon H.H."/>
            <person name="Lysoe E."/>
            <person name="Uhlig S."/>
            <person name="Proctor R.H."/>
        </authorList>
    </citation>
    <scope>NUCLEOTIDE SEQUENCE</scope>
    <source>
        <strain evidence="5">NRRL 22465</strain>
    </source>
</reference>
<dbReference type="GO" id="GO:0050660">
    <property type="term" value="F:flavin adenine dinucleotide binding"/>
    <property type="evidence" value="ECO:0007669"/>
    <property type="project" value="InterPro"/>
</dbReference>
<dbReference type="Pfam" id="PF00743">
    <property type="entry name" value="FMO-like"/>
    <property type="match status" value="1"/>
</dbReference>
<keyword evidence="6" id="KW-1185">Reference proteome</keyword>
<keyword evidence="4" id="KW-0560">Oxidoreductase</keyword>
<evidence type="ECO:0000256" key="1">
    <source>
        <dbReference type="ARBA" id="ARBA00009183"/>
    </source>
</evidence>
<comment type="similarity">
    <text evidence="1">Belongs to the FMO family.</text>
</comment>
<protein>
    <recommendedName>
        <fullName evidence="7">FAD/NAD(P)-binding domain-containing protein</fullName>
    </recommendedName>
</protein>
<evidence type="ECO:0000313" key="6">
    <source>
        <dbReference type="Proteomes" id="UP000635477"/>
    </source>
</evidence>
<dbReference type="InterPro" id="IPR036188">
    <property type="entry name" value="FAD/NAD-bd_sf"/>
</dbReference>
<dbReference type="EMBL" id="JABEYC010000359">
    <property type="protein sequence ID" value="KAF4978543.1"/>
    <property type="molecule type" value="Genomic_DNA"/>
</dbReference>
<dbReference type="InterPro" id="IPR020946">
    <property type="entry name" value="Flavin_mOase-like"/>
</dbReference>
<evidence type="ECO:0008006" key="7">
    <source>
        <dbReference type="Google" id="ProtNLM"/>
    </source>
</evidence>
<accession>A0A8H4UL64</accession>
<evidence type="ECO:0000256" key="2">
    <source>
        <dbReference type="ARBA" id="ARBA00022630"/>
    </source>
</evidence>
<evidence type="ECO:0000256" key="3">
    <source>
        <dbReference type="ARBA" id="ARBA00022827"/>
    </source>
</evidence>
<dbReference type="Gene3D" id="3.50.50.60">
    <property type="entry name" value="FAD/NAD(P)-binding domain"/>
    <property type="match status" value="1"/>
</dbReference>
<keyword evidence="2" id="KW-0285">Flavoprotein</keyword>
<gene>
    <name evidence="5" type="ORF">FZEAL_5076</name>
</gene>
<evidence type="ECO:0000313" key="5">
    <source>
        <dbReference type="EMBL" id="KAF4978543.1"/>
    </source>
</evidence>
<organism evidence="5 6">
    <name type="scientific">Fusarium zealandicum</name>
    <dbReference type="NCBI Taxonomy" id="1053134"/>
    <lineage>
        <taxon>Eukaryota</taxon>
        <taxon>Fungi</taxon>
        <taxon>Dikarya</taxon>
        <taxon>Ascomycota</taxon>
        <taxon>Pezizomycotina</taxon>
        <taxon>Sordariomycetes</taxon>
        <taxon>Hypocreomycetidae</taxon>
        <taxon>Hypocreales</taxon>
        <taxon>Nectriaceae</taxon>
        <taxon>Fusarium</taxon>
        <taxon>Fusarium staphyleae species complex</taxon>
    </lineage>
</organism>
<dbReference type="GO" id="GO:0004499">
    <property type="term" value="F:N,N-dimethylaniline monooxygenase activity"/>
    <property type="evidence" value="ECO:0007669"/>
    <property type="project" value="InterPro"/>
</dbReference>
<sequence>MSRRASVTTALVFGRKTLKILIYIPMWHSSTPEWGMQDRIPRIRLPRRKWELNALVVASGHYNLPPISDTPGLAEWKRHIGDHTIHTKQYRHPRMFRGKTVLVVGRGALAYDVCREARETANKVIQSTRGGDIDLPPSFCPDSVKHVGAIEEFVLDRR</sequence>
<keyword evidence="3" id="KW-0274">FAD</keyword>
<dbReference type="PANTHER" id="PTHR23023">
    <property type="entry name" value="DIMETHYLANILINE MONOOXYGENASE"/>
    <property type="match status" value="1"/>
</dbReference>
<reference evidence="5" key="2">
    <citation type="submission" date="2020-05" db="EMBL/GenBank/DDBJ databases">
        <authorList>
            <person name="Kim H.-S."/>
            <person name="Proctor R.H."/>
            <person name="Brown D.W."/>
        </authorList>
    </citation>
    <scope>NUCLEOTIDE SEQUENCE</scope>
    <source>
        <strain evidence="5">NRRL 22465</strain>
    </source>
</reference>
<dbReference type="GO" id="GO:0050661">
    <property type="term" value="F:NADP binding"/>
    <property type="evidence" value="ECO:0007669"/>
    <property type="project" value="InterPro"/>
</dbReference>
<dbReference type="Proteomes" id="UP000635477">
    <property type="component" value="Unassembled WGS sequence"/>
</dbReference>
<dbReference type="OrthoDB" id="66881at2759"/>
<proteinExistence type="inferred from homology"/>
<name>A0A8H4UL64_9HYPO</name>